<name>A0A101NDR0_9ACTN</name>
<organism evidence="2 3">
    <name type="scientific">Streptomyces cellostaticus</name>
    <dbReference type="NCBI Taxonomy" id="67285"/>
    <lineage>
        <taxon>Bacteria</taxon>
        <taxon>Bacillati</taxon>
        <taxon>Actinomycetota</taxon>
        <taxon>Actinomycetes</taxon>
        <taxon>Kitasatosporales</taxon>
        <taxon>Streptomycetaceae</taxon>
        <taxon>Streptomyces</taxon>
    </lineage>
</organism>
<sequence>MRVRIEVIEVVEAERGEEPDAHAEAVRSLYQWLVSDPGVGSAVDELSLASGNSAAAPDEETDLMGSTALDAVVAVLNGAAPLAQLALTAATWRLSHPRRPQVRLERDGTTVLLYSTDPEEIRQLVEALSATNPEPHPLAHRTGDHATPSSPE</sequence>
<dbReference type="STRING" id="67285.AQI88_37635"/>
<accession>A0A101NDR0</accession>
<feature type="region of interest" description="Disordered" evidence="1">
    <location>
        <begin position="130"/>
        <end position="152"/>
    </location>
</feature>
<dbReference type="AlphaFoldDB" id="A0A101NDR0"/>
<keyword evidence="3" id="KW-1185">Reference proteome</keyword>
<evidence type="ECO:0000313" key="3">
    <source>
        <dbReference type="Proteomes" id="UP000054241"/>
    </source>
</evidence>
<reference evidence="2 3" key="1">
    <citation type="submission" date="2015-10" db="EMBL/GenBank/DDBJ databases">
        <title>Draft genome sequence of Streptomyces cellostaticus DSM 40189, type strain for the species Streptomyces cellostaticus.</title>
        <authorList>
            <person name="Ruckert C."/>
            <person name="Winkler A."/>
            <person name="Kalinowski J."/>
            <person name="Kampfer P."/>
            <person name="Glaeser S."/>
        </authorList>
    </citation>
    <scope>NUCLEOTIDE SEQUENCE [LARGE SCALE GENOMIC DNA]</scope>
    <source>
        <strain evidence="2 3">DSM 40189</strain>
    </source>
</reference>
<protein>
    <submittedName>
        <fullName evidence="2">Uncharacterized protein</fullName>
    </submittedName>
</protein>
<evidence type="ECO:0000256" key="1">
    <source>
        <dbReference type="SAM" id="MobiDB-lite"/>
    </source>
</evidence>
<gene>
    <name evidence="2" type="ORF">AQI88_37635</name>
</gene>
<comment type="caution">
    <text evidence="2">The sequence shown here is derived from an EMBL/GenBank/DDBJ whole genome shotgun (WGS) entry which is preliminary data.</text>
</comment>
<proteinExistence type="predicted"/>
<dbReference type="InterPro" id="IPR045428">
    <property type="entry name" value="EACC1"/>
</dbReference>
<dbReference type="Pfam" id="PF19953">
    <property type="entry name" value="EACC1"/>
    <property type="match status" value="1"/>
</dbReference>
<dbReference type="EMBL" id="LMWL01000081">
    <property type="protein sequence ID" value="KUM91254.1"/>
    <property type="molecule type" value="Genomic_DNA"/>
</dbReference>
<evidence type="ECO:0000313" key="2">
    <source>
        <dbReference type="EMBL" id="KUM91254.1"/>
    </source>
</evidence>
<dbReference type="Proteomes" id="UP000054241">
    <property type="component" value="Unassembled WGS sequence"/>
</dbReference>